<evidence type="ECO:0000256" key="1">
    <source>
        <dbReference type="SAM" id="MobiDB-lite"/>
    </source>
</evidence>
<reference evidence="3" key="1">
    <citation type="submission" date="2023-06" db="EMBL/GenBank/DDBJ databases">
        <title>Genome-scale phylogeny and comparative genomics of the fungal order Sordariales.</title>
        <authorList>
            <consortium name="Lawrence Berkeley National Laboratory"/>
            <person name="Hensen N."/>
            <person name="Bonometti L."/>
            <person name="Westerberg I."/>
            <person name="Brannstrom I.O."/>
            <person name="Guillou S."/>
            <person name="Cros-Aarteil S."/>
            <person name="Calhoun S."/>
            <person name="Haridas S."/>
            <person name="Kuo A."/>
            <person name="Mondo S."/>
            <person name="Pangilinan J."/>
            <person name="Riley R."/>
            <person name="Labutti K."/>
            <person name="Andreopoulos B."/>
            <person name="Lipzen A."/>
            <person name="Chen C."/>
            <person name="Yanf M."/>
            <person name="Daum C."/>
            <person name="Ng V."/>
            <person name="Clum A."/>
            <person name="Steindorff A."/>
            <person name="Ohm R."/>
            <person name="Martin F."/>
            <person name="Silar P."/>
            <person name="Natvig D."/>
            <person name="Lalanne C."/>
            <person name="Gautier V."/>
            <person name="Ament-Velasquez S.L."/>
            <person name="Kruys A."/>
            <person name="Hutchinson M.I."/>
            <person name="Powell A.J."/>
            <person name="Barry K."/>
            <person name="Miller A.N."/>
            <person name="Grigoriev I.V."/>
            <person name="Debuchy R."/>
            <person name="Gladieux P."/>
            <person name="Thoren M.H."/>
            <person name="Johannesson H."/>
        </authorList>
    </citation>
    <scope>NUCLEOTIDE SEQUENCE</scope>
    <source>
        <strain evidence="3">SMH2532-1</strain>
    </source>
</reference>
<dbReference type="CDD" id="cd19481">
    <property type="entry name" value="RecA-like_protease"/>
    <property type="match status" value="1"/>
</dbReference>
<name>A0AA39YHH0_9PEZI</name>
<comment type="caution">
    <text evidence="3">The sequence shown here is derived from an EMBL/GenBank/DDBJ whole genome shotgun (WGS) entry which is preliminary data.</text>
</comment>
<dbReference type="Proteomes" id="UP001174936">
    <property type="component" value="Unassembled WGS sequence"/>
</dbReference>
<feature type="domain" description="AAA+ ATPase" evidence="2">
    <location>
        <begin position="470"/>
        <end position="597"/>
    </location>
</feature>
<accession>A0AA39YHH0</accession>
<protein>
    <recommendedName>
        <fullName evidence="2">AAA+ ATPase domain-containing protein</fullName>
    </recommendedName>
</protein>
<evidence type="ECO:0000259" key="2">
    <source>
        <dbReference type="SMART" id="SM00382"/>
    </source>
</evidence>
<dbReference type="SUPFAM" id="SSF52540">
    <property type="entry name" value="P-loop containing nucleoside triphosphate hydrolases"/>
    <property type="match status" value="1"/>
</dbReference>
<dbReference type="InterPro" id="IPR003959">
    <property type="entry name" value="ATPase_AAA_core"/>
</dbReference>
<sequence>MGSSKTPNAAASDAKTVPIPIREGGKDATSPDDDSVSQLEFTDDLDADFKPGMMSAISELYRDDSDCDWDEWTPEDIDRGHSAEWDKHALVICRQRKGFKGALFFRSLKIQSPLLLGTKLKELVHDAPFHEYYYRWHLFEKAYRDSQETDDETKHHMDLLYPVISKEILPHIKAVEDYTKNGVINFDYVWAIFPPGTCVYTKTDEHHRMYEVTGCSYLNDAAGQPYLNLDCRYIDCDGTSFGYIAEALYIELFHGVKKIHELDVVPMHLHPDKESMLDRLHARGEKFEAHLGYKYVNYTGFYTAPQAQRKRREADKNRFIVDRKMFDIYYNGYETSLEDLSPKSQDKDDSNDATEEVLSVAYRATKSAYREFQKVLERYDSKNSSTNASTVTLTPKQRMLCTPILKGYCLTSKQWCEFPVDGVSEIEFNEDAFDRLVLAQGYKEIIHAFVGEQLSREDGGFDDIIKGKGQGFIMLLSGEPGVGKTLTAESVAEKMHRPLYSIGAGELGDSTSTIETELEKVLELAAKWKAILLLDECDIFLEARTTADIERNRLVSIFLRQLEYFRGFMFLTTNRVTAFDAAFESRIHLTINYEPLDFNSRRYVWETFLRSAPGGAPGSDACMLSEDDFKALAEHKLNGRQIKNIVKTAWLLAKQSKKPLTLENLQTVLKVKSGAAIFGKEG</sequence>
<dbReference type="PANTHER" id="PTHR46411:SF3">
    <property type="entry name" value="AAA+ ATPASE DOMAIN-CONTAINING PROTEIN"/>
    <property type="match status" value="1"/>
</dbReference>
<dbReference type="InterPro" id="IPR003593">
    <property type="entry name" value="AAA+_ATPase"/>
</dbReference>
<evidence type="ECO:0000313" key="4">
    <source>
        <dbReference type="Proteomes" id="UP001174936"/>
    </source>
</evidence>
<feature type="region of interest" description="Disordered" evidence="1">
    <location>
        <begin position="1"/>
        <end position="37"/>
    </location>
</feature>
<dbReference type="GO" id="GO:0005524">
    <property type="term" value="F:ATP binding"/>
    <property type="evidence" value="ECO:0007669"/>
    <property type="project" value="InterPro"/>
</dbReference>
<evidence type="ECO:0000313" key="3">
    <source>
        <dbReference type="EMBL" id="KAK0652404.1"/>
    </source>
</evidence>
<dbReference type="GO" id="GO:0016887">
    <property type="term" value="F:ATP hydrolysis activity"/>
    <property type="evidence" value="ECO:0007669"/>
    <property type="project" value="InterPro"/>
</dbReference>
<dbReference type="Pfam" id="PF00004">
    <property type="entry name" value="AAA"/>
    <property type="match status" value="1"/>
</dbReference>
<organism evidence="3 4">
    <name type="scientific">Cercophora newfieldiana</name>
    <dbReference type="NCBI Taxonomy" id="92897"/>
    <lineage>
        <taxon>Eukaryota</taxon>
        <taxon>Fungi</taxon>
        <taxon>Dikarya</taxon>
        <taxon>Ascomycota</taxon>
        <taxon>Pezizomycotina</taxon>
        <taxon>Sordariomycetes</taxon>
        <taxon>Sordariomycetidae</taxon>
        <taxon>Sordariales</taxon>
        <taxon>Lasiosphaeriaceae</taxon>
        <taxon>Cercophora</taxon>
    </lineage>
</organism>
<proteinExistence type="predicted"/>
<dbReference type="Pfam" id="PF22942">
    <property type="entry name" value="DUF7025"/>
    <property type="match status" value="1"/>
</dbReference>
<dbReference type="SMART" id="SM00382">
    <property type="entry name" value="AAA"/>
    <property type="match status" value="1"/>
</dbReference>
<dbReference type="InterPro" id="IPR054289">
    <property type="entry name" value="DUF7025"/>
</dbReference>
<dbReference type="InterPro" id="IPR027417">
    <property type="entry name" value="P-loop_NTPase"/>
</dbReference>
<dbReference type="AlphaFoldDB" id="A0AA39YHH0"/>
<dbReference type="Gene3D" id="3.40.50.300">
    <property type="entry name" value="P-loop containing nucleotide triphosphate hydrolases"/>
    <property type="match status" value="1"/>
</dbReference>
<dbReference type="EMBL" id="JAULSV010000002">
    <property type="protein sequence ID" value="KAK0652404.1"/>
    <property type="molecule type" value="Genomic_DNA"/>
</dbReference>
<gene>
    <name evidence="3" type="ORF">B0T16DRAFT_454774</name>
</gene>
<keyword evidence="4" id="KW-1185">Reference proteome</keyword>
<dbReference type="PANTHER" id="PTHR46411">
    <property type="entry name" value="FAMILY ATPASE, PUTATIVE-RELATED"/>
    <property type="match status" value="1"/>
</dbReference>